<name>A0AA86QSM2_9EUKA</name>
<evidence type="ECO:0000313" key="5">
    <source>
        <dbReference type="Proteomes" id="UP001642409"/>
    </source>
</evidence>
<gene>
    <name evidence="3" type="ORF">HINF_LOCUS47662</name>
    <name evidence="4" type="ORF">HINF_LOCUS54467</name>
</gene>
<evidence type="ECO:0000313" key="3">
    <source>
        <dbReference type="EMBL" id="CAI9960017.1"/>
    </source>
</evidence>
<feature type="coiled-coil region" evidence="1">
    <location>
        <begin position="288"/>
        <end position="448"/>
    </location>
</feature>
<feature type="transmembrane region" description="Helical" evidence="2">
    <location>
        <begin position="515"/>
        <end position="533"/>
    </location>
</feature>
<keyword evidence="2" id="KW-0472">Membrane</keyword>
<keyword evidence="1" id="KW-0175">Coiled coil</keyword>
<keyword evidence="5" id="KW-1185">Reference proteome</keyword>
<sequence>MSQVNTEDKQYNFNRVNNYQYLNKQTEQKNSSLKQQQIQNLTALLYQMFTQLPLNSKLRDQFGEQQIYQIVARMYADLQSPMKQITSSFGLYQDEASLSSMYQFFNNSTFFRVDTQISNLASSESSNIIIQHCLNYFKQFNTFTSLDAPFDINSIQQIQQIVSFCAYAHLSNLQLKRELQEEEQLPPTLKPGDYLPFTPNSCIAVTEDEKFFALPDFFGLNNIRIQAPDYEPFIFKGFKVNQSNNKTDLISNSQQLTPEQRKITMQLLQTAEQEQNTTQNQTEPNLKSNQNEQKITELNANLENAKTQLKQQIALNKQQQTSNQQTTEQLQKLVDKKTQIISENVQEILTLKQNLSQLVHIQDKIKTLEQQKAADANNIQNIMSQLQCIRVEKTQAEQTAAGYQNNIQTQKLQIDTQKEIIIQQEKEIDTLQQKSESLEKQVKAQEIVFQQFNSLNTAKQQQIKKHQAIQVLTNAFLAVNSTYSNMIPLQFGIIYLILIAVRISNIFKASKIAQCSILILNLLIASILIYFVIMDKSKIQLGFEAMIRIITTLLTI</sequence>
<dbReference type="AlphaFoldDB" id="A0AA86QSM2"/>
<dbReference type="Proteomes" id="UP001642409">
    <property type="component" value="Unassembled WGS sequence"/>
</dbReference>
<reference evidence="3" key="1">
    <citation type="submission" date="2023-06" db="EMBL/GenBank/DDBJ databases">
        <authorList>
            <person name="Kurt Z."/>
        </authorList>
    </citation>
    <scope>NUCLEOTIDE SEQUENCE</scope>
</reference>
<comment type="caution">
    <text evidence="3">The sequence shown here is derived from an EMBL/GenBank/DDBJ whole genome shotgun (WGS) entry which is preliminary data.</text>
</comment>
<proteinExistence type="predicted"/>
<dbReference type="EMBL" id="CAXDID020000283">
    <property type="protein sequence ID" value="CAL6070450.1"/>
    <property type="molecule type" value="Genomic_DNA"/>
</dbReference>
<accession>A0AA86QSM2</accession>
<organism evidence="3">
    <name type="scientific">Hexamita inflata</name>
    <dbReference type="NCBI Taxonomy" id="28002"/>
    <lineage>
        <taxon>Eukaryota</taxon>
        <taxon>Metamonada</taxon>
        <taxon>Diplomonadida</taxon>
        <taxon>Hexamitidae</taxon>
        <taxon>Hexamitinae</taxon>
        <taxon>Hexamita</taxon>
    </lineage>
</organism>
<evidence type="ECO:0000313" key="4">
    <source>
        <dbReference type="EMBL" id="CAL6070450.1"/>
    </source>
</evidence>
<keyword evidence="2" id="KW-1133">Transmembrane helix</keyword>
<evidence type="ECO:0000256" key="2">
    <source>
        <dbReference type="SAM" id="Phobius"/>
    </source>
</evidence>
<keyword evidence="2" id="KW-0812">Transmembrane</keyword>
<reference evidence="4 5" key="2">
    <citation type="submission" date="2024-07" db="EMBL/GenBank/DDBJ databases">
        <authorList>
            <person name="Akdeniz Z."/>
        </authorList>
    </citation>
    <scope>NUCLEOTIDE SEQUENCE [LARGE SCALE GENOMIC DNA]</scope>
</reference>
<dbReference type="EMBL" id="CATOUU010000927">
    <property type="protein sequence ID" value="CAI9960017.1"/>
    <property type="molecule type" value="Genomic_DNA"/>
</dbReference>
<feature type="transmembrane region" description="Helical" evidence="2">
    <location>
        <begin position="486"/>
        <end position="503"/>
    </location>
</feature>
<protein>
    <submittedName>
        <fullName evidence="4">Hypothetical_protein</fullName>
    </submittedName>
</protein>
<evidence type="ECO:0000256" key="1">
    <source>
        <dbReference type="SAM" id="Coils"/>
    </source>
</evidence>